<keyword evidence="3 6" id="KW-0479">Metal-binding</keyword>
<dbReference type="GO" id="GO:0042597">
    <property type="term" value="C:periplasmic space"/>
    <property type="evidence" value="ECO:0007669"/>
    <property type="project" value="InterPro"/>
</dbReference>
<dbReference type="Gene3D" id="1.20.120.10">
    <property type="entry name" value="Cytochrome c/b562"/>
    <property type="match status" value="1"/>
</dbReference>
<feature type="binding site" description="axial binding residue" evidence="6">
    <location>
        <position position="144"/>
    </location>
    <ligand>
        <name>heme c</name>
        <dbReference type="ChEBI" id="CHEBI:61717"/>
    </ligand>
    <ligandPart>
        <name>Fe</name>
        <dbReference type="ChEBI" id="CHEBI:18248"/>
    </ligandPart>
</feature>
<dbReference type="PIRSF" id="PIRSF000027">
    <property type="entry name" value="Cytc_c_prime"/>
    <property type="match status" value="1"/>
</dbReference>
<keyword evidence="4" id="KW-0249">Electron transport</keyword>
<dbReference type="InterPro" id="IPR002321">
    <property type="entry name" value="Cyt_c_II"/>
</dbReference>
<sequence>MHHARPLAVLALVAAVSAPFAGAVLAKEMVNNPDVKARIDTMEQFRTHMKVLGNMAKGTLDYSPTQAAEAAAGVQAAAVTVAPLFEKEAHDPASDAKDAIWKDFAAFSAKAEALVEASMAIDTSSLEAVQASVQRVGVTCKSCHDDYKKD</sequence>
<dbReference type="GO" id="GO:0022900">
    <property type="term" value="P:electron transport chain"/>
    <property type="evidence" value="ECO:0007669"/>
    <property type="project" value="InterPro"/>
</dbReference>
<evidence type="ECO:0000256" key="3">
    <source>
        <dbReference type="ARBA" id="ARBA00022723"/>
    </source>
</evidence>
<evidence type="ECO:0000256" key="1">
    <source>
        <dbReference type="ARBA" id="ARBA00022448"/>
    </source>
</evidence>
<dbReference type="RefSeq" id="WP_096430271.1">
    <property type="nucleotide sequence ID" value="NZ_NTJD01000001.1"/>
</dbReference>
<evidence type="ECO:0008006" key="11">
    <source>
        <dbReference type="Google" id="ProtNLM"/>
    </source>
</evidence>
<feature type="binding site" description="covalent" evidence="7">
    <location>
        <position position="140"/>
    </location>
    <ligand>
        <name>heme c</name>
        <dbReference type="ChEBI" id="CHEBI:61717"/>
    </ligand>
</feature>
<evidence type="ECO:0000313" key="10">
    <source>
        <dbReference type="Proteomes" id="UP000243507"/>
    </source>
</evidence>
<feature type="chain" id="PRO_5012426755" description="Cytochrome C" evidence="8">
    <location>
        <begin position="27"/>
        <end position="150"/>
    </location>
</feature>
<proteinExistence type="predicted"/>
<dbReference type="OrthoDB" id="7596534at2"/>
<dbReference type="PROSITE" id="PS51009">
    <property type="entry name" value="CYTCII"/>
    <property type="match status" value="1"/>
</dbReference>
<dbReference type="Proteomes" id="UP000243507">
    <property type="component" value="Unassembled WGS sequence"/>
</dbReference>
<evidence type="ECO:0000256" key="4">
    <source>
        <dbReference type="ARBA" id="ARBA00022982"/>
    </source>
</evidence>
<dbReference type="EMBL" id="NTJD01000001">
    <property type="protein sequence ID" value="PCD78002.1"/>
    <property type="molecule type" value="Genomic_DNA"/>
</dbReference>
<dbReference type="InterPro" id="IPR010980">
    <property type="entry name" value="Cyt_c/b562"/>
</dbReference>
<keyword evidence="5 6" id="KW-0408">Iron</keyword>
<keyword evidence="8" id="KW-0732">Signal</keyword>
<dbReference type="InterPro" id="IPR012127">
    <property type="entry name" value="Cyt_c_prime"/>
</dbReference>
<dbReference type="GO" id="GO:0009055">
    <property type="term" value="F:electron transfer activity"/>
    <property type="evidence" value="ECO:0007669"/>
    <property type="project" value="InterPro"/>
</dbReference>
<name>A0A2A4CUQ6_9RHOB</name>
<dbReference type="GO" id="GO:0020037">
    <property type="term" value="F:heme binding"/>
    <property type="evidence" value="ECO:0007669"/>
    <property type="project" value="InterPro"/>
</dbReference>
<accession>A0A2A4CUQ6</accession>
<keyword evidence="1" id="KW-0813">Transport</keyword>
<dbReference type="Pfam" id="PF01322">
    <property type="entry name" value="Cytochrom_C_2"/>
    <property type="match status" value="1"/>
</dbReference>
<dbReference type="GO" id="GO:0005506">
    <property type="term" value="F:iron ion binding"/>
    <property type="evidence" value="ECO:0007669"/>
    <property type="project" value="InterPro"/>
</dbReference>
<organism evidence="9 10">
    <name type="scientific">Pseudothioclava arenosa</name>
    <dbReference type="NCBI Taxonomy" id="1795308"/>
    <lineage>
        <taxon>Bacteria</taxon>
        <taxon>Pseudomonadati</taxon>
        <taxon>Pseudomonadota</taxon>
        <taxon>Alphaproteobacteria</taxon>
        <taxon>Rhodobacterales</taxon>
        <taxon>Paracoccaceae</taxon>
        <taxon>Pseudothioclava</taxon>
    </lineage>
</organism>
<comment type="caution">
    <text evidence="9">The sequence shown here is derived from an EMBL/GenBank/DDBJ whole genome shotgun (WGS) entry which is preliminary data.</text>
</comment>
<feature type="binding site" description="covalent" evidence="7">
    <location>
        <position position="143"/>
    </location>
    <ligand>
        <name>heme c</name>
        <dbReference type="ChEBI" id="CHEBI:61717"/>
    </ligand>
</feature>
<reference evidence="9 10" key="1">
    <citation type="submission" date="2017-09" db="EMBL/GenBank/DDBJ databases">
        <title>A multilocus sequence analysis scheme for characterization of bacteria in the genus Thioclava.</title>
        <authorList>
            <person name="Liu Y."/>
            <person name="Shao Z."/>
        </authorList>
    </citation>
    <scope>NUCLEOTIDE SEQUENCE [LARGE SCALE GENOMIC DNA]</scope>
    <source>
        <strain evidence="9 10">CAU 1312</strain>
    </source>
</reference>
<evidence type="ECO:0000256" key="8">
    <source>
        <dbReference type="SAM" id="SignalP"/>
    </source>
</evidence>
<evidence type="ECO:0000256" key="5">
    <source>
        <dbReference type="ARBA" id="ARBA00023004"/>
    </source>
</evidence>
<protein>
    <recommendedName>
        <fullName evidence="11">Cytochrome C</fullName>
    </recommendedName>
</protein>
<dbReference type="AlphaFoldDB" id="A0A2A4CUQ6"/>
<keyword evidence="2 7" id="KW-0349">Heme</keyword>
<evidence type="ECO:0000256" key="7">
    <source>
        <dbReference type="PIRSR" id="PIRSR000027-2"/>
    </source>
</evidence>
<dbReference type="SUPFAM" id="SSF47175">
    <property type="entry name" value="Cytochromes"/>
    <property type="match status" value="1"/>
</dbReference>
<evidence type="ECO:0000256" key="2">
    <source>
        <dbReference type="ARBA" id="ARBA00022617"/>
    </source>
</evidence>
<evidence type="ECO:0000256" key="6">
    <source>
        <dbReference type="PIRSR" id="PIRSR000027-1"/>
    </source>
</evidence>
<evidence type="ECO:0000313" key="9">
    <source>
        <dbReference type="EMBL" id="PCD78002.1"/>
    </source>
</evidence>
<gene>
    <name evidence="9" type="ORF">CLN94_01445</name>
</gene>
<feature type="signal peptide" evidence="8">
    <location>
        <begin position="1"/>
        <end position="26"/>
    </location>
</feature>
<comment type="PTM">
    <text evidence="7">Binds 1 heme group per subunit.</text>
</comment>
<keyword evidence="10" id="KW-1185">Reference proteome</keyword>